<dbReference type="InterPro" id="IPR003960">
    <property type="entry name" value="ATPase_AAA_CS"/>
</dbReference>
<dbReference type="PANTHER" id="PTHR23073">
    <property type="entry name" value="26S PROTEASOME REGULATORY SUBUNIT"/>
    <property type="match status" value="1"/>
</dbReference>
<dbReference type="OrthoDB" id="6512368at2759"/>
<feature type="compositionally biased region" description="Basic and acidic residues" evidence="10">
    <location>
        <begin position="804"/>
        <end position="813"/>
    </location>
</feature>
<keyword evidence="8" id="KW-0539">Nucleus</keyword>
<evidence type="ECO:0000256" key="7">
    <source>
        <dbReference type="ARBA" id="ARBA00022942"/>
    </source>
</evidence>
<evidence type="ECO:0000256" key="5">
    <source>
        <dbReference type="ARBA" id="ARBA00022741"/>
    </source>
</evidence>
<feature type="region of interest" description="Disordered" evidence="10">
    <location>
        <begin position="1"/>
        <end position="35"/>
    </location>
</feature>
<keyword evidence="5" id="KW-0547">Nucleotide-binding</keyword>
<evidence type="ECO:0000256" key="4">
    <source>
        <dbReference type="ARBA" id="ARBA00022490"/>
    </source>
</evidence>
<evidence type="ECO:0000256" key="9">
    <source>
        <dbReference type="ARBA" id="ARBA00068880"/>
    </source>
</evidence>
<dbReference type="InterPro" id="IPR032501">
    <property type="entry name" value="Prot_ATP_ID_OB_2nd"/>
</dbReference>
<dbReference type="Gene3D" id="3.40.50.300">
    <property type="entry name" value="P-loop containing nucleotide triphosphate hydrolases"/>
    <property type="match status" value="1"/>
</dbReference>
<feature type="region of interest" description="Disordered" evidence="10">
    <location>
        <begin position="925"/>
        <end position="959"/>
    </location>
</feature>
<protein>
    <recommendedName>
        <fullName evidence="9">26S proteasome regulatory subunit 4 homolog</fullName>
    </recommendedName>
</protein>
<evidence type="ECO:0000256" key="10">
    <source>
        <dbReference type="SAM" id="MobiDB-lite"/>
    </source>
</evidence>
<dbReference type="CDD" id="cd19502">
    <property type="entry name" value="RecA-like_PAN_like"/>
    <property type="match status" value="1"/>
</dbReference>
<evidence type="ECO:0000256" key="8">
    <source>
        <dbReference type="ARBA" id="ARBA00023242"/>
    </source>
</evidence>
<dbReference type="FunFam" id="3.40.50.300:FF:000039">
    <property type="entry name" value="26S proteasome regulatory subunit 4"/>
    <property type="match status" value="1"/>
</dbReference>
<feature type="compositionally biased region" description="Gly residues" evidence="10">
    <location>
        <begin position="994"/>
        <end position="1003"/>
    </location>
</feature>
<comment type="caution">
    <text evidence="12">The sequence shown here is derived from an EMBL/GenBank/DDBJ whole genome shotgun (WGS) entry which is preliminary data.</text>
</comment>
<dbReference type="Pfam" id="PF16450">
    <property type="entry name" value="Prot_ATP_ID_OB_C"/>
    <property type="match status" value="1"/>
</dbReference>
<sequence length="1436" mass="161440">MESHYQPNNSLHHSQRSSLNYQPPQPSRPPSVDSVNLGSVYSGFYPQASSVGPNSLNALPYDQSFSSINNHILSSQYPQQYHSIHSNPSWDNGITNVGGSSGVNPTLQQPNMTPYYSNMPLNIQQHSLQPTSLPPNLSYHYQISASAAAAAAFGYKFQHPKHHQFNTLPGNISQSTMAQSMNQQSFGGPIVSNNPNFPQTIQAGQEMNDFVSQYYSQYYREYYQRIMAYHKQQQQELSQKKIAPFKYNQFHSAVDFSRNNNQLLVVEANSIVGIYGLKEIFTEQCHPNLFLQSLLFTKNEEQTNILLPFEETQTAIEWLRIKQSNDSSMNYELKLILKVIIMLLRQNNDVSGLDLSELLFELIAPSSDDSEKFSESGNDSFNRDPLSHLRQLLMRGQRRVAITFAQNNGMFDHAISLSYLLSFLSPQTHTTNIGQVIDNGLMISTIPNEFYFLVFVFYSYLLQNATNLINSAIDNPGSLPTTLISASNAKIDKLESFIILLANDIKFDKVEMHDKSFKNLIDLILALLKNDYFYMLPDELFANDRFDCILVNECLELARFHGERFNPRLILRKLEFAIELFEFGFTKNCFNYISKIKSVILDPKLDWKLLSDPTSKYQHFMLPSSVISNEDGNFSADLLRNIWSYQLNKMFTRMNEEMKEFDTPLIEKLADSVADESEIDLSNQHDEIEDGDNTEEKDKSETIDDLEDEADTEDISESSLSKHEQLSFSLPASVEHHNQNSTLVNNSILNDASVGNTKFVDSSPIVESSNQKNRIHNSTQETRLSTSNIPFNTIQMLSPIQENPSHDSEKPDAIDSSEDPGAFRMDSLRSSLPSMPSESRDKNFGTNFPQQNQIFNNSEMFSPPNIFNPPILSNIETPSFDFISSNGRVSSIPSFDPSIDDGQSNENSLTYNQNNNEFLQNYNKSSDDVASSKVDNSLKTSQTSISGESAKNSPVKSNNSGLLNAILGRLKPKNQMILPDDKDPQIVYDPGQSQSGGGGSGGSGDKDGKRAKRERPPPPPPSTIRGRKRKGGKGPDAASKLPAVTPHTRCLLKLLKMERIQDWLLLEEEFLKNCNATINANQDKEDNADDERNKVDDLRGTPMSVGNLEEIIDDNHAIISTSVGSEHYVSILSFVDKEQLEPNCCVLLNHKVHAVVGVLSDDVDPMVNVMKLEKAPQETYADIGGLDQQIQEIKESVELPLTHPEFYEEMGIRPPKGVILYGPPGTGKTLLAKAVANQTSATFLRVVGSELIQKYLGDGPKLVRELFRVAEEHAPSIVFIDEIDAVGTKRYESNSGGEREIQRTMLELLNQLDGFDSRGDVKVIMATNRIETLDPALIRPGRIDRKIEFPLPDEKTKRRIFNIHTSRMTLAEDVNFEELVMAKDDLSGADIKAICTEAGLMALRERRMKVTAEDFRKSKDNVLYRKKEGMPEGLYL</sequence>
<dbReference type="GO" id="GO:0016887">
    <property type="term" value="F:ATP hydrolysis activity"/>
    <property type="evidence" value="ECO:0007669"/>
    <property type="project" value="InterPro"/>
</dbReference>
<dbReference type="SMART" id="SM00382">
    <property type="entry name" value="AAA"/>
    <property type="match status" value="1"/>
</dbReference>
<evidence type="ECO:0000256" key="1">
    <source>
        <dbReference type="ARBA" id="ARBA00004123"/>
    </source>
</evidence>
<dbReference type="Pfam" id="PF17862">
    <property type="entry name" value="AAA_lid_3"/>
    <property type="match status" value="1"/>
</dbReference>
<dbReference type="GO" id="GO:0005524">
    <property type="term" value="F:ATP binding"/>
    <property type="evidence" value="ECO:0007669"/>
    <property type="project" value="UniProtKB-KW"/>
</dbReference>
<feature type="region of interest" description="Disordered" evidence="10">
    <location>
        <begin position="801"/>
        <end position="847"/>
    </location>
</feature>
<dbReference type="SUPFAM" id="SSF52540">
    <property type="entry name" value="P-loop containing nucleoside triphosphate hydrolases"/>
    <property type="match status" value="1"/>
</dbReference>
<feature type="compositionally biased region" description="Polar residues" evidence="10">
    <location>
        <begin position="828"/>
        <end position="837"/>
    </location>
</feature>
<feature type="compositionally biased region" description="Acidic residues" evidence="10">
    <location>
        <begin position="703"/>
        <end position="716"/>
    </location>
</feature>
<dbReference type="Gene3D" id="2.40.50.140">
    <property type="entry name" value="Nucleic acid-binding proteins"/>
    <property type="match status" value="1"/>
</dbReference>
<reference evidence="12 13" key="1">
    <citation type="journal article" date="2015" name="Parasit. Vectors">
        <title>Draft genome of the scabies mite.</title>
        <authorList>
            <person name="Rider S.D.Jr."/>
            <person name="Morgan M.S."/>
            <person name="Arlian L.G."/>
        </authorList>
    </citation>
    <scope>NUCLEOTIDE SEQUENCE [LARGE SCALE GENOMIC DNA]</scope>
    <source>
        <strain evidence="12">Arlian Lab</strain>
    </source>
</reference>
<evidence type="ECO:0000313" key="12">
    <source>
        <dbReference type="EMBL" id="KPL96980.1"/>
    </source>
</evidence>
<dbReference type="InterPro" id="IPR003593">
    <property type="entry name" value="AAA+_ATPase"/>
</dbReference>
<comment type="subcellular location">
    <subcellularLocation>
        <location evidence="2">Cytoplasm</location>
    </subcellularLocation>
    <subcellularLocation>
        <location evidence="1">Nucleus</location>
    </subcellularLocation>
</comment>
<evidence type="ECO:0000256" key="3">
    <source>
        <dbReference type="ARBA" id="ARBA00006914"/>
    </source>
</evidence>
<organism evidence="12 13">
    <name type="scientific">Sarcoptes scabiei</name>
    <name type="common">Itch mite</name>
    <name type="synonym">Acarus scabiei</name>
    <dbReference type="NCBI Taxonomy" id="52283"/>
    <lineage>
        <taxon>Eukaryota</taxon>
        <taxon>Metazoa</taxon>
        <taxon>Ecdysozoa</taxon>
        <taxon>Arthropoda</taxon>
        <taxon>Chelicerata</taxon>
        <taxon>Arachnida</taxon>
        <taxon>Acari</taxon>
        <taxon>Acariformes</taxon>
        <taxon>Sarcoptiformes</taxon>
        <taxon>Astigmata</taxon>
        <taxon>Psoroptidia</taxon>
        <taxon>Sarcoptoidea</taxon>
        <taxon>Sarcoptidae</taxon>
        <taxon>Sarcoptinae</taxon>
        <taxon>Sarcoptes</taxon>
    </lineage>
</organism>
<feature type="domain" description="AAA+ ATPase" evidence="11">
    <location>
        <begin position="1214"/>
        <end position="1353"/>
    </location>
</feature>
<feature type="region of interest" description="Disordered" evidence="10">
    <location>
        <begin position="975"/>
        <end position="1042"/>
    </location>
</feature>
<dbReference type="FunFam" id="1.10.8.60:FF:000007">
    <property type="entry name" value="26S proteasome regulatory subunit 4"/>
    <property type="match status" value="1"/>
</dbReference>
<dbReference type="InterPro" id="IPR012340">
    <property type="entry name" value="NA-bd_OB-fold"/>
</dbReference>
<keyword evidence="7" id="KW-0647">Proteasome</keyword>
<comment type="similarity">
    <text evidence="3">Belongs to the AAA ATPase family.</text>
</comment>
<evidence type="ECO:0000313" key="13">
    <source>
        <dbReference type="Proteomes" id="UP000616769"/>
    </source>
</evidence>
<dbReference type="Pfam" id="PF00004">
    <property type="entry name" value="AAA"/>
    <property type="match status" value="1"/>
</dbReference>
<feature type="region of interest" description="Disordered" evidence="10">
    <location>
        <begin position="1082"/>
        <end position="1101"/>
    </location>
</feature>
<feature type="compositionally biased region" description="Polar residues" evidence="10">
    <location>
        <begin position="1"/>
        <end position="22"/>
    </location>
</feature>
<dbReference type="InterPro" id="IPR027417">
    <property type="entry name" value="P-loop_NTPase"/>
</dbReference>
<dbReference type="EMBL" id="JXLN01000160">
    <property type="protein sequence ID" value="KPL96980.1"/>
    <property type="molecule type" value="Genomic_DNA"/>
</dbReference>
<dbReference type="GO" id="GO:0000502">
    <property type="term" value="C:proteasome complex"/>
    <property type="evidence" value="ECO:0007669"/>
    <property type="project" value="UniProtKB-KW"/>
</dbReference>
<dbReference type="GO" id="GO:0005737">
    <property type="term" value="C:cytoplasm"/>
    <property type="evidence" value="ECO:0007669"/>
    <property type="project" value="UniProtKB-SubCell"/>
</dbReference>
<name>A0A131ZSU6_SARSC</name>
<keyword evidence="6" id="KW-0067">ATP-binding</keyword>
<feature type="region of interest" description="Disordered" evidence="10">
    <location>
        <begin position="676"/>
        <end position="723"/>
    </location>
</feature>
<dbReference type="VEuPathDB" id="VectorBase:SSCA004000"/>
<feature type="compositionally biased region" description="Low complexity" evidence="10">
    <location>
        <begin position="925"/>
        <end position="937"/>
    </location>
</feature>
<dbReference type="FunFam" id="2.40.50.140:FF:000030">
    <property type="entry name" value="26S protease regulatory subunit 4"/>
    <property type="match status" value="1"/>
</dbReference>
<gene>
    <name evidence="12" type="ORF">QR98_0002120</name>
</gene>
<evidence type="ECO:0000256" key="6">
    <source>
        <dbReference type="ARBA" id="ARBA00022840"/>
    </source>
</evidence>
<proteinExistence type="inferred from homology"/>
<accession>A0A131ZSU6</accession>
<dbReference type="Gene3D" id="1.10.8.60">
    <property type="match status" value="1"/>
</dbReference>
<dbReference type="PROSITE" id="PS00674">
    <property type="entry name" value="AAA"/>
    <property type="match status" value="1"/>
</dbReference>
<dbReference type="InterPro" id="IPR050221">
    <property type="entry name" value="26S_Proteasome_ATPase"/>
</dbReference>
<evidence type="ECO:0000256" key="2">
    <source>
        <dbReference type="ARBA" id="ARBA00004496"/>
    </source>
</evidence>
<dbReference type="InterPro" id="IPR041569">
    <property type="entry name" value="AAA_lid_3"/>
</dbReference>
<feature type="region of interest" description="Disordered" evidence="10">
    <location>
        <begin position="763"/>
        <end position="789"/>
    </location>
</feature>
<feature type="compositionally biased region" description="Polar residues" evidence="10">
    <location>
        <begin position="938"/>
        <end position="959"/>
    </location>
</feature>
<evidence type="ECO:0000259" key="11">
    <source>
        <dbReference type="SMART" id="SM00382"/>
    </source>
</evidence>
<keyword evidence="4" id="KW-0963">Cytoplasm</keyword>
<dbReference type="GO" id="GO:0005634">
    <property type="term" value="C:nucleus"/>
    <property type="evidence" value="ECO:0007669"/>
    <property type="project" value="UniProtKB-SubCell"/>
</dbReference>
<dbReference type="Proteomes" id="UP000616769">
    <property type="component" value="Unassembled WGS sequence"/>
</dbReference>
<feature type="compositionally biased region" description="Basic and acidic residues" evidence="10">
    <location>
        <begin position="1082"/>
        <end position="1099"/>
    </location>
</feature>
<dbReference type="InterPro" id="IPR003959">
    <property type="entry name" value="ATPase_AAA_core"/>
</dbReference>